<feature type="domain" description="Fe/B12 periplasmic-binding" evidence="2">
    <location>
        <begin position="428"/>
        <end position="685"/>
    </location>
</feature>
<name>A0A8G1EGC2_9EURY</name>
<reference evidence="3" key="2">
    <citation type="submission" date="2019-03" db="EMBL/GenBank/DDBJ databases">
        <authorList>
            <person name="Chen S.-C."/>
            <person name="Wu S.-Y."/>
            <person name="Lai M.-C."/>
        </authorList>
    </citation>
    <scope>NUCLEOTIDE SEQUENCE</scope>
    <source>
        <strain evidence="3">ML15</strain>
    </source>
</reference>
<keyword evidence="4" id="KW-1185">Reference proteome</keyword>
<dbReference type="PROSITE" id="PS50983">
    <property type="entry name" value="FE_B12_PBP"/>
    <property type="match status" value="2"/>
</dbReference>
<feature type="domain" description="Fe/B12 periplasmic-binding" evidence="2">
    <location>
        <begin position="134"/>
        <end position="389"/>
    </location>
</feature>
<dbReference type="PANTHER" id="PTHR30535">
    <property type="entry name" value="VITAMIN B12-BINDING PROTEIN"/>
    <property type="match status" value="1"/>
</dbReference>
<dbReference type="PANTHER" id="PTHR30535:SF34">
    <property type="entry name" value="MOLYBDATE-BINDING PROTEIN MOLA"/>
    <property type="match status" value="1"/>
</dbReference>
<evidence type="ECO:0000313" key="4">
    <source>
        <dbReference type="Proteomes" id="UP000826709"/>
    </source>
</evidence>
<dbReference type="OrthoDB" id="24039at2157"/>
<protein>
    <recommendedName>
        <fullName evidence="2">Fe/B12 periplasmic-binding domain-containing protein</fullName>
    </recommendedName>
</protein>
<feature type="compositionally biased region" description="Low complexity" evidence="1">
    <location>
        <begin position="29"/>
        <end position="53"/>
    </location>
</feature>
<dbReference type="Pfam" id="PF01497">
    <property type="entry name" value="Peripla_BP_2"/>
    <property type="match status" value="2"/>
</dbReference>
<accession>A0A8G1EGC2</accession>
<dbReference type="SUPFAM" id="SSF53807">
    <property type="entry name" value="Helical backbone' metal receptor"/>
    <property type="match status" value="2"/>
</dbReference>
<evidence type="ECO:0000313" key="3">
    <source>
        <dbReference type="EMBL" id="QYZ79650.1"/>
    </source>
</evidence>
<gene>
    <name evidence="3" type="ORF">E2N92_09510</name>
</gene>
<feature type="compositionally biased region" description="Low complexity" evidence="1">
    <location>
        <begin position="59"/>
        <end position="101"/>
    </location>
</feature>
<reference evidence="3" key="1">
    <citation type="journal article" date="2005" name="Int. J. Syst. Evol. Microbiol.">
        <title>Methanofollis formosanus sp. nov., isolated from a fish pond.</title>
        <authorList>
            <person name="Wu S.Y."/>
            <person name="Chen S.C."/>
            <person name="Lai M.C."/>
        </authorList>
    </citation>
    <scope>NUCLEOTIDE SEQUENCE</scope>
    <source>
        <strain evidence="3">ML15</strain>
    </source>
</reference>
<sequence length="736" mass="78947">MDRTLTAILLVAAAVAAVVAGAAIFAPAGQQPDQPQTPTQQSTDSQQGSSTAAPESHPTHTVVPTVSPTNETPVPTPTPENTTAPEVTATVTETTPASSSSDWDDSGSDSSTPSYRTVTDMNGDSVRIPYTTHRVVTLYTPAAAMVMAIDGDAERLAGVDYFASIDEGFQTIDPSISEIPVVSGTGIEVNKEAILAVHPDVIIAGSWSSGGLGEIGVPVVYLNTNGFDDVTGALTVIGDVLNKNERAGELASYLDDKCSDLVEMTGEIPEADQDNAYITWRSPLHTFAGGEFHSQWAHDAGCRFASEELQGHRQEVNFEQVATWNPDVIILSNNGDPQALLTDPAWQEIEAVKHGKVYRIPRFVGDWGSPVPEAVLGMEWLANGTYPDTVDLDMVAEAQDFYSLFYDYDLSEEEAREVMGPTPAPHVRTVTVTDGLGRAVEVELPVERVATGYGIAQKMITTLGAEDRIVGANNPGFNVEEVLALDPDLIVIAGWDRNTLNALEGCDVPVFGVIAENIDQLTDSMTNLGEALEEKETAERFCEIYADNIALVQDRTSDLSAAERPVVYLVGPAGVANTCTGEMYQSDLIEIAGGKNAAESESGTRWVDIDAEKIVEYNPDIILIVQYQSQVTPTDIINDERFKDITAVKNRQVYVFPSNVCPWDYPSPEAVLGIKWLAKALHPDLFADVDVTADADAFYEEFYGTTFTELGGTLPATNFPGNAAAASAPAPMQATV</sequence>
<dbReference type="RefSeq" id="WP_220680959.1">
    <property type="nucleotide sequence ID" value="NZ_CP037968.1"/>
</dbReference>
<evidence type="ECO:0000256" key="1">
    <source>
        <dbReference type="SAM" id="MobiDB-lite"/>
    </source>
</evidence>
<dbReference type="EMBL" id="CP037968">
    <property type="protein sequence ID" value="QYZ79650.1"/>
    <property type="molecule type" value="Genomic_DNA"/>
</dbReference>
<dbReference type="Proteomes" id="UP000826709">
    <property type="component" value="Chromosome"/>
</dbReference>
<evidence type="ECO:0000259" key="2">
    <source>
        <dbReference type="PROSITE" id="PS50983"/>
    </source>
</evidence>
<proteinExistence type="predicted"/>
<feature type="region of interest" description="Disordered" evidence="1">
    <location>
        <begin position="29"/>
        <end position="120"/>
    </location>
</feature>
<dbReference type="AlphaFoldDB" id="A0A8G1EGC2"/>
<organism evidence="3 4">
    <name type="scientific">Methanofollis formosanus</name>
    <dbReference type="NCBI Taxonomy" id="299308"/>
    <lineage>
        <taxon>Archaea</taxon>
        <taxon>Methanobacteriati</taxon>
        <taxon>Methanobacteriota</taxon>
        <taxon>Stenosarchaea group</taxon>
        <taxon>Methanomicrobia</taxon>
        <taxon>Methanomicrobiales</taxon>
        <taxon>Methanomicrobiaceae</taxon>
        <taxon>Methanofollis</taxon>
    </lineage>
</organism>
<dbReference type="InterPro" id="IPR050902">
    <property type="entry name" value="ABC_Transporter_SBP"/>
</dbReference>
<dbReference type="InterPro" id="IPR002491">
    <property type="entry name" value="ABC_transptr_periplasmic_BD"/>
</dbReference>
<dbReference type="Gene3D" id="1.20.58.2180">
    <property type="match status" value="2"/>
</dbReference>
<dbReference type="KEGG" id="mfk:E2N92_09510"/>
<dbReference type="Gene3D" id="3.40.50.1980">
    <property type="entry name" value="Nitrogenase molybdenum iron protein domain"/>
    <property type="match status" value="5"/>
</dbReference>